<dbReference type="AlphaFoldDB" id="M5AY91"/>
<gene>
    <name evidence="1" type="ORF">LVISKB_0431</name>
</gene>
<dbReference type="KEGG" id="lbk:LVISKB_0431"/>
<dbReference type="PATRIC" id="fig|1001583.3.peg.422"/>
<protein>
    <submittedName>
        <fullName evidence="1">Uncharacterized protein</fullName>
    </submittedName>
</protein>
<dbReference type="EMBL" id="AP012167">
    <property type="protein sequence ID" value="BAN06066.1"/>
    <property type="molecule type" value="Genomic_DNA"/>
</dbReference>
<organism evidence="1 2">
    <name type="scientific">Levilactobacillus brevis KB290</name>
    <dbReference type="NCBI Taxonomy" id="1001583"/>
    <lineage>
        <taxon>Bacteria</taxon>
        <taxon>Bacillati</taxon>
        <taxon>Bacillota</taxon>
        <taxon>Bacilli</taxon>
        <taxon>Lactobacillales</taxon>
        <taxon>Lactobacillaceae</taxon>
        <taxon>Levilactobacillus</taxon>
    </lineage>
</organism>
<accession>M5AY91</accession>
<evidence type="ECO:0000313" key="2">
    <source>
        <dbReference type="Proteomes" id="UP000012042"/>
    </source>
</evidence>
<name>M5AY91_LEVBR</name>
<dbReference type="Proteomes" id="UP000012042">
    <property type="component" value="Chromosome"/>
</dbReference>
<dbReference type="HOGENOM" id="CLU_2287877_0_0_9"/>
<sequence>MGGSEMTPTAFNTGRVQVNKTIAELRSLGKDARERVPFSQLGQYQPLDRDSNQLMDRIRRLLIPELLPERTRRMAASPFAFFSRNCGVNGSRSPAAAQFYD</sequence>
<reference evidence="1 2" key="1">
    <citation type="journal article" date="2013" name="PLoS ONE">
        <title>Genomic Analysis by Deep Sequencing of the Probiotic Lactobacillus brevis KB290 Harboring Nine Plasmids Reveals Genomic Stability.</title>
        <authorList>
            <person name="Fukao M."/>
            <person name="Oshima K."/>
            <person name="Morita H."/>
            <person name="Toh H."/>
            <person name="Suda W."/>
            <person name="Kim S.W."/>
            <person name="Suzuki S."/>
            <person name="Yakabe T."/>
            <person name="Hattori M."/>
            <person name="Yajima N."/>
        </authorList>
    </citation>
    <scope>NUCLEOTIDE SEQUENCE [LARGE SCALE GENOMIC DNA]</scope>
    <source>
        <strain evidence="1 2">KB290</strain>
    </source>
</reference>
<proteinExistence type="predicted"/>
<evidence type="ECO:0000313" key="1">
    <source>
        <dbReference type="EMBL" id="BAN06066.1"/>
    </source>
</evidence>